<reference evidence="3" key="1">
    <citation type="submission" date="2012-08" db="EMBL/GenBank/DDBJ databases">
        <title>The Genome Sequence of Wuchereria bancrofti.</title>
        <authorList>
            <person name="Nutman T.B."/>
            <person name="Fink D.L."/>
            <person name="Russ C."/>
            <person name="Young S."/>
            <person name="Zeng Q."/>
            <person name="Koehrsen M."/>
            <person name="Alvarado L."/>
            <person name="Berlin A."/>
            <person name="Chapman S.B."/>
            <person name="Chen Z."/>
            <person name="Freedman E."/>
            <person name="Gellesch M."/>
            <person name="Goldberg J."/>
            <person name="Griggs A."/>
            <person name="Gujja S."/>
            <person name="Heilman E.R."/>
            <person name="Heiman D."/>
            <person name="Hepburn T."/>
            <person name="Howarth C."/>
            <person name="Jen D."/>
            <person name="Larson L."/>
            <person name="Lewis B."/>
            <person name="Mehta T."/>
            <person name="Park D."/>
            <person name="Pearson M."/>
            <person name="Roberts A."/>
            <person name="Saif S."/>
            <person name="Shea T."/>
            <person name="Shenoy N."/>
            <person name="Sisk P."/>
            <person name="Stolte C."/>
            <person name="Sykes S."/>
            <person name="Walk T."/>
            <person name="White J."/>
            <person name="Yandava C."/>
            <person name="Haas B."/>
            <person name="Henn M.R."/>
            <person name="Nusbaum C."/>
            <person name="Birren B."/>
        </authorList>
    </citation>
    <scope>NUCLEOTIDE SEQUENCE [LARGE SCALE GENOMIC DNA]</scope>
    <source>
        <strain evidence="3">NA</strain>
    </source>
</reference>
<feature type="region of interest" description="Disordered" evidence="1">
    <location>
        <begin position="31"/>
        <end position="56"/>
    </location>
</feature>
<feature type="compositionally biased region" description="Low complexity" evidence="1">
    <location>
        <begin position="31"/>
        <end position="46"/>
    </location>
</feature>
<sequence>MLLLLLLLLSIFSSTILLILVDGIPTTIISSSSLSSSSSSPIIQPSRPNFSNDQKSAHSATFPTLLTQLEHTEEQNCESLLALPNLHLLLEHELKRSNPQLLLLAQLIAENPHSHLLHLPANASLILDSSLAYNLSSPLFVLQLQCSQVGDDSLQQWIPLLIYPTSAFQFYLTVRLRPFDLNACTLSQCSNTKVIQVNYYYFFM</sequence>
<accession>J9FCJ7</accession>
<name>J9FCJ7_WUCBA</name>
<organism evidence="2 3">
    <name type="scientific">Wuchereria bancrofti</name>
    <dbReference type="NCBI Taxonomy" id="6293"/>
    <lineage>
        <taxon>Eukaryota</taxon>
        <taxon>Metazoa</taxon>
        <taxon>Ecdysozoa</taxon>
        <taxon>Nematoda</taxon>
        <taxon>Chromadorea</taxon>
        <taxon>Rhabditida</taxon>
        <taxon>Spirurina</taxon>
        <taxon>Spiruromorpha</taxon>
        <taxon>Filarioidea</taxon>
        <taxon>Onchocercidae</taxon>
        <taxon>Wuchereria</taxon>
    </lineage>
</organism>
<evidence type="ECO:0000313" key="3">
    <source>
        <dbReference type="Proteomes" id="UP000004810"/>
    </source>
</evidence>
<proteinExistence type="predicted"/>
<dbReference type="AlphaFoldDB" id="J9FCJ7"/>
<dbReference type="EMBL" id="ADBV01001332">
    <property type="protein sequence ID" value="EJW85059.1"/>
    <property type="molecule type" value="Genomic_DNA"/>
</dbReference>
<feature type="compositionally biased region" description="Polar residues" evidence="1">
    <location>
        <begin position="47"/>
        <end position="56"/>
    </location>
</feature>
<dbReference type="Proteomes" id="UP000004810">
    <property type="component" value="Unassembled WGS sequence"/>
</dbReference>
<evidence type="ECO:0000256" key="1">
    <source>
        <dbReference type="SAM" id="MobiDB-lite"/>
    </source>
</evidence>
<gene>
    <name evidence="2" type="ORF">WUBG_04031</name>
</gene>
<evidence type="ECO:0000313" key="2">
    <source>
        <dbReference type="EMBL" id="EJW85059.1"/>
    </source>
</evidence>
<protein>
    <submittedName>
        <fullName evidence="2">Uncharacterized protein</fullName>
    </submittedName>
</protein>
<comment type="caution">
    <text evidence="2">The sequence shown here is derived from an EMBL/GenBank/DDBJ whole genome shotgun (WGS) entry which is preliminary data.</text>
</comment>